<evidence type="ECO:0000313" key="2">
    <source>
        <dbReference type="EMBL" id="KXG38120.1"/>
    </source>
</evidence>
<dbReference type="AlphaFoldDB" id="A0A1B6QJM5"/>
<dbReference type="Proteomes" id="UP000000768">
    <property type="component" value="Chromosome 1"/>
</dbReference>
<gene>
    <name evidence="2" type="ORF">SORBI_3001G182900</name>
</gene>
<keyword evidence="1" id="KW-1133">Transmembrane helix</keyword>
<accession>A0A1B6QJM5</accession>
<dbReference type="EMBL" id="CM000760">
    <property type="protein sequence ID" value="KXG38120.1"/>
    <property type="molecule type" value="Genomic_DNA"/>
</dbReference>
<dbReference type="Gramene" id="KXG38120">
    <property type="protein sequence ID" value="KXG38120"/>
    <property type="gene ID" value="SORBI_3001G182900"/>
</dbReference>
<organism evidence="2 3">
    <name type="scientific">Sorghum bicolor</name>
    <name type="common">Sorghum</name>
    <name type="synonym">Sorghum vulgare</name>
    <dbReference type="NCBI Taxonomy" id="4558"/>
    <lineage>
        <taxon>Eukaryota</taxon>
        <taxon>Viridiplantae</taxon>
        <taxon>Streptophyta</taxon>
        <taxon>Embryophyta</taxon>
        <taxon>Tracheophyta</taxon>
        <taxon>Spermatophyta</taxon>
        <taxon>Magnoliopsida</taxon>
        <taxon>Liliopsida</taxon>
        <taxon>Poales</taxon>
        <taxon>Poaceae</taxon>
        <taxon>PACMAD clade</taxon>
        <taxon>Panicoideae</taxon>
        <taxon>Andropogonodae</taxon>
        <taxon>Andropogoneae</taxon>
        <taxon>Sorghinae</taxon>
        <taxon>Sorghum</taxon>
    </lineage>
</organism>
<keyword evidence="3" id="KW-1185">Reference proteome</keyword>
<name>A0A1B6QJM5_SORBI</name>
<sequence length="69" mass="8147">MMKQYINISKQVQSSGNFLMQTELKFGFSLINITMVLLTDYLFFFLSAVWPKRIFHFLTLEYPKKTNGS</sequence>
<evidence type="ECO:0000256" key="1">
    <source>
        <dbReference type="SAM" id="Phobius"/>
    </source>
</evidence>
<feature type="transmembrane region" description="Helical" evidence="1">
    <location>
        <begin position="26"/>
        <end position="50"/>
    </location>
</feature>
<reference evidence="2 3" key="1">
    <citation type="journal article" date="2009" name="Nature">
        <title>The Sorghum bicolor genome and the diversification of grasses.</title>
        <authorList>
            <person name="Paterson A.H."/>
            <person name="Bowers J.E."/>
            <person name="Bruggmann R."/>
            <person name="Dubchak I."/>
            <person name="Grimwood J."/>
            <person name="Gundlach H."/>
            <person name="Haberer G."/>
            <person name="Hellsten U."/>
            <person name="Mitros T."/>
            <person name="Poliakov A."/>
            <person name="Schmutz J."/>
            <person name="Spannagl M."/>
            <person name="Tang H."/>
            <person name="Wang X."/>
            <person name="Wicker T."/>
            <person name="Bharti A.K."/>
            <person name="Chapman J."/>
            <person name="Feltus F.A."/>
            <person name="Gowik U."/>
            <person name="Grigoriev I.V."/>
            <person name="Lyons E."/>
            <person name="Maher C.A."/>
            <person name="Martis M."/>
            <person name="Narechania A."/>
            <person name="Otillar R.P."/>
            <person name="Penning B.W."/>
            <person name="Salamov A.A."/>
            <person name="Wang Y."/>
            <person name="Zhang L."/>
            <person name="Carpita N.C."/>
            <person name="Freeling M."/>
            <person name="Gingle A.R."/>
            <person name="Hash C.T."/>
            <person name="Keller B."/>
            <person name="Klein P."/>
            <person name="Kresovich S."/>
            <person name="McCann M.C."/>
            <person name="Ming R."/>
            <person name="Peterson D.G."/>
            <person name="Mehboob-ur-Rahman"/>
            <person name="Ware D."/>
            <person name="Westhoff P."/>
            <person name="Mayer K.F."/>
            <person name="Messing J."/>
            <person name="Rokhsar D.S."/>
        </authorList>
    </citation>
    <scope>NUCLEOTIDE SEQUENCE [LARGE SCALE GENOMIC DNA]</scope>
    <source>
        <strain evidence="3">cv. BTx623</strain>
    </source>
</reference>
<keyword evidence="1" id="KW-0472">Membrane</keyword>
<protein>
    <submittedName>
        <fullName evidence="2">Uncharacterized protein</fullName>
    </submittedName>
</protein>
<reference evidence="3" key="2">
    <citation type="journal article" date="2018" name="Plant J.">
        <title>The Sorghum bicolor reference genome: improved assembly, gene annotations, a transcriptome atlas, and signatures of genome organization.</title>
        <authorList>
            <person name="McCormick R.F."/>
            <person name="Truong S.K."/>
            <person name="Sreedasyam A."/>
            <person name="Jenkins J."/>
            <person name="Shu S."/>
            <person name="Sims D."/>
            <person name="Kennedy M."/>
            <person name="Amirebrahimi M."/>
            <person name="Weers B.D."/>
            <person name="McKinley B."/>
            <person name="Mattison A."/>
            <person name="Morishige D.T."/>
            <person name="Grimwood J."/>
            <person name="Schmutz J."/>
            <person name="Mullet J.E."/>
        </authorList>
    </citation>
    <scope>NUCLEOTIDE SEQUENCE [LARGE SCALE GENOMIC DNA]</scope>
    <source>
        <strain evidence="3">cv. BTx623</strain>
    </source>
</reference>
<proteinExistence type="predicted"/>
<dbReference type="InParanoid" id="A0A1B6QJM5"/>
<keyword evidence="1" id="KW-0812">Transmembrane</keyword>
<evidence type="ECO:0000313" key="3">
    <source>
        <dbReference type="Proteomes" id="UP000000768"/>
    </source>
</evidence>